<evidence type="ECO:0000313" key="2">
    <source>
        <dbReference type="Proteomes" id="UP000814033"/>
    </source>
</evidence>
<comment type="caution">
    <text evidence="1">The sequence shown here is derived from an EMBL/GenBank/DDBJ whole genome shotgun (WGS) entry which is preliminary data.</text>
</comment>
<reference evidence="1" key="1">
    <citation type="submission" date="2021-02" db="EMBL/GenBank/DDBJ databases">
        <authorList>
            <consortium name="DOE Joint Genome Institute"/>
            <person name="Ahrendt S."/>
            <person name="Looney B.P."/>
            <person name="Miyauchi S."/>
            <person name="Morin E."/>
            <person name="Drula E."/>
            <person name="Courty P.E."/>
            <person name="Chicoki N."/>
            <person name="Fauchery L."/>
            <person name="Kohler A."/>
            <person name="Kuo A."/>
            <person name="Labutti K."/>
            <person name="Pangilinan J."/>
            <person name="Lipzen A."/>
            <person name="Riley R."/>
            <person name="Andreopoulos W."/>
            <person name="He G."/>
            <person name="Johnson J."/>
            <person name="Barry K.W."/>
            <person name="Grigoriev I.V."/>
            <person name="Nagy L."/>
            <person name="Hibbett D."/>
            <person name="Henrissat B."/>
            <person name="Matheny P.B."/>
            <person name="Labbe J."/>
            <person name="Martin F."/>
        </authorList>
    </citation>
    <scope>NUCLEOTIDE SEQUENCE</scope>
    <source>
        <strain evidence="1">FP105234-sp</strain>
    </source>
</reference>
<sequence>MHTNYIFPTGLVLASPLITYVSGEFSCSSTSLPLQDETKFIHSLITCSRVALTAALASVRVALARVVLTWVGRQVAWLRGRHFENIGFSDFFFHLPCSICVNHANILSRCQIKHAPKIIPSLRCNNIRVPNDKLKSLTCARMWKVWTSLRDWN</sequence>
<keyword evidence="2" id="KW-1185">Reference proteome</keyword>
<protein>
    <submittedName>
        <fullName evidence="1">Uncharacterized protein</fullName>
    </submittedName>
</protein>
<evidence type="ECO:0000313" key="1">
    <source>
        <dbReference type="EMBL" id="KAI0050345.1"/>
    </source>
</evidence>
<gene>
    <name evidence="1" type="ORF">FA95DRAFT_646988</name>
</gene>
<accession>A0ACB8S1W8</accession>
<organism evidence="1 2">
    <name type="scientific">Auriscalpium vulgare</name>
    <dbReference type="NCBI Taxonomy" id="40419"/>
    <lineage>
        <taxon>Eukaryota</taxon>
        <taxon>Fungi</taxon>
        <taxon>Dikarya</taxon>
        <taxon>Basidiomycota</taxon>
        <taxon>Agaricomycotina</taxon>
        <taxon>Agaricomycetes</taxon>
        <taxon>Russulales</taxon>
        <taxon>Auriscalpiaceae</taxon>
        <taxon>Auriscalpium</taxon>
    </lineage>
</organism>
<name>A0ACB8S1W8_9AGAM</name>
<proteinExistence type="predicted"/>
<dbReference type="EMBL" id="MU275863">
    <property type="protein sequence ID" value="KAI0050345.1"/>
    <property type="molecule type" value="Genomic_DNA"/>
</dbReference>
<dbReference type="Proteomes" id="UP000814033">
    <property type="component" value="Unassembled WGS sequence"/>
</dbReference>
<reference evidence="1" key="2">
    <citation type="journal article" date="2022" name="New Phytol.">
        <title>Evolutionary transition to the ectomycorrhizal habit in the genomes of a hyperdiverse lineage of mushroom-forming fungi.</title>
        <authorList>
            <person name="Looney B."/>
            <person name="Miyauchi S."/>
            <person name="Morin E."/>
            <person name="Drula E."/>
            <person name="Courty P.E."/>
            <person name="Kohler A."/>
            <person name="Kuo A."/>
            <person name="LaButti K."/>
            <person name="Pangilinan J."/>
            <person name="Lipzen A."/>
            <person name="Riley R."/>
            <person name="Andreopoulos W."/>
            <person name="He G."/>
            <person name="Johnson J."/>
            <person name="Nolan M."/>
            <person name="Tritt A."/>
            <person name="Barry K.W."/>
            <person name="Grigoriev I.V."/>
            <person name="Nagy L.G."/>
            <person name="Hibbett D."/>
            <person name="Henrissat B."/>
            <person name="Matheny P.B."/>
            <person name="Labbe J."/>
            <person name="Martin F.M."/>
        </authorList>
    </citation>
    <scope>NUCLEOTIDE SEQUENCE</scope>
    <source>
        <strain evidence="1">FP105234-sp</strain>
    </source>
</reference>